<dbReference type="InterPro" id="IPR000253">
    <property type="entry name" value="FHA_dom"/>
</dbReference>
<accession>A0A316YSD8</accession>
<feature type="transmembrane region" description="Helical" evidence="2">
    <location>
        <begin position="638"/>
        <end position="660"/>
    </location>
</feature>
<dbReference type="RefSeq" id="XP_025379668.1">
    <property type="nucleotide sequence ID" value="XM_025524907.1"/>
</dbReference>
<evidence type="ECO:0000259" key="3">
    <source>
        <dbReference type="PROSITE" id="PS50006"/>
    </source>
</evidence>
<keyword evidence="2" id="KW-1133">Transmembrane helix</keyword>
<evidence type="ECO:0000313" key="4">
    <source>
        <dbReference type="EMBL" id="PWN92470.1"/>
    </source>
</evidence>
<dbReference type="STRING" id="215250.A0A316YSD8"/>
<keyword evidence="2" id="KW-0472">Membrane</keyword>
<evidence type="ECO:0000256" key="1">
    <source>
        <dbReference type="SAM" id="MobiDB-lite"/>
    </source>
</evidence>
<sequence length="666" mass="71486">MSLQESKARTGQQLVLILCDGTRDLDQVSLDDAAAQHDLTPISLLRSDFATCPVTFTRENLAPRDPAATAASVHAAIGGDGRDTDSETIACLRLQGTRSNAYGHSLASSSKVVSRWHAMLEWSPNGRLTIKDLGSTHGTFVARSSAQLHRSPPVSRRCRPEEPVEIHDGDVITLGKAVLKNDSLHRPLKCLVKILNENETWTPRKDAGGNHRYACINDDAESDDGDHDDIIVEDVRSPSMDAHHPHSSPVLARLPSIEAIVAPSNSNRTVIQISDGEDDDDDDDDSDYVEEDGDTRQTIQVRDVYIMCEDDSSSDDENRASPQPIELSSSISVRESYSARPAEAVAVSATDGIVVADGAIAAEEEACVEEENVEEVQEHQRSFLSSMHPSEEAGEEDEDDDMYDEDANDFDDHDDMLDEDDNDPHEDAHEDGLTAFETSKEGASLFDFLDEADEMLRQERPNSCDGVSSSSSSSSSRDSSCVPHEEEAKMLESAFTTPAKSPMKKAVGAGKSLAVDRDGTVDNLKCLDDRLVGSSTAIKFDLHHSRDYSNIQDVNEARSDAPAAPASSTSSTSASPSTSSRRKRTIDEVDDDTDTGACACMQNATELAGSSSGSGTALSSKAKEPPLSPRPAKRGNTIAFGALCAAFGVVTGAVGTIVGLSQFALD</sequence>
<feature type="region of interest" description="Disordered" evidence="1">
    <location>
        <begin position="456"/>
        <end position="512"/>
    </location>
</feature>
<feature type="region of interest" description="Disordered" evidence="1">
    <location>
        <begin position="556"/>
        <end position="592"/>
    </location>
</feature>
<feature type="compositionally biased region" description="Low complexity" evidence="1">
    <location>
        <begin position="560"/>
        <end position="579"/>
    </location>
</feature>
<dbReference type="Gene3D" id="2.60.200.20">
    <property type="match status" value="1"/>
</dbReference>
<proteinExistence type="predicted"/>
<gene>
    <name evidence="4" type="ORF">FA10DRAFT_300951</name>
</gene>
<dbReference type="CDD" id="cd00060">
    <property type="entry name" value="FHA"/>
    <property type="match status" value="1"/>
</dbReference>
<dbReference type="PROSITE" id="PS50006">
    <property type="entry name" value="FHA_DOMAIN"/>
    <property type="match status" value="1"/>
</dbReference>
<dbReference type="InParanoid" id="A0A316YSD8"/>
<keyword evidence="5" id="KW-1185">Reference proteome</keyword>
<dbReference type="GeneID" id="37046823"/>
<dbReference type="AlphaFoldDB" id="A0A316YSD8"/>
<reference evidence="4 5" key="1">
    <citation type="journal article" date="2018" name="Mol. Biol. Evol.">
        <title>Broad Genomic Sampling Reveals a Smut Pathogenic Ancestry of the Fungal Clade Ustilaginomycotina.</title>
        <authorList>
            <person name="Kijpornyongpan T."/>
            <person name="Mondo S.J."/>
            <person name="Barry K."/>
            <person name="Sandor L."/>
            <person name="Lee J."/>
            <person name="Lipzen A."/>
            <person name="Pangilinan J."/>
            <person name="LaButti K."/>
            <person name="Hainaut M."/>
            <person name="Henrissat B."/>
            <person name="Grigoriev I.V."/>
            <person name="Spatafora J.W."/>
            <person name="Aime M.C."/>
        </authorList>
    </citation>
    <scope>NUCLEOTIDE SEQUENCE [LARGE SCALE GENOMIC DNA]</scope>
    <source>
        <strain evidence="4 5">MCA 4198</strain>
    </source>
</reference>
<feature type="region of interest" description="Disordered" evidence="1">
    <location>
        <begin position="265"/>
        <end position="295"/>
    </location>
</feature>
<feature type="region of interest" description="Disordered" evidence="1">
    <location>
        <begin position="368"/>
        <end position="437"/>
    </location>
</feature>
<evidence type="ECO:0000256" key="2">
    <source>
        <dbReference type="SAM" id="Phobius"/>
    </source>
</evidence>
<feature type="compositionally biased region" description="Low complexity" evidence="1">
    <location>
        <begin position="468"/>
        <end position="480"/>
    </location>
</feature>
<feature type="compositionally biased region" description="Acidic residues" evidence="1">
    <location>
        <begin position="392"/>
        <end position="424"/>
    </location>
</feature>
<dbReference type="SUPFAM" id="SSF49879">
    <property type="entry name" value="SMAD/FHA domain"/>
    <property type="match status" value="1"/>
</dbReference>
<dbReference type="InterPro" id="IPR008984">
    <property type="entry name" value="SMAD_FHA_dom_sf"/>
</dbReference>
<dbReference type="Proteomes" id="UP000245768">
    <property type="component" value="Unassembled WGS sequence"/>
</dbReference>
<feature type="compositionally biased region" description="Acidic residues" evidence="1">
    <location>
        <begin position="275"/>
        <end position="293"/>
    </location>
</feature>
<dbReference type="OrthoDB" id="4096268at2759"/>
<keyword evidence="2" id="KW-0812">Transmembrane</keyword>
<feature type="compositionally biased region" description="Low complexity" evidence="1">
    <location>
        <begin position="607"/>
        <end position="620"/>
    </location>
</feature>
<evidence type="ECO:0000313" key="5">
    <source>
        <dbReference type="Proteomes" id="UP000245768"/>
    </source>
</evidence>
<feature type="region of interest" description="Disordered" evidence="1">
    <location>
        <begin position="607"/>
        <end position="633"/>
    </location>
</feature>
<feature type="domain" description="FHA" evidence="3">
    <location>
        <begin position="81"/>
        <end position="146"/>
    </location>
</feature>
<dbReference type="Pfam" id="PF00498">
    <property type="entry name" value="FHA"/>
    <property type="match status" value="1"/>
</dbReference>
<organism evidence="4 5">
    <name type="scientific">Acaromyces ingoldii</name>
    <dbReference type="NCBI Taxonomy" id="215250"/>
    <lineage>
        <taxon>Eukaryota</taxon>
        <taxon>Fungi</taxon>
        <taxon>Dikarya</taxon>
        <taxon>Basidiomycota</taxon>
        <taxon>Ustilaginomycotina</taxon>
        <taxon>Exobasidiomycetes</taxon>
        <taxon>Exobasidiales</taxon>
        <taxon>Cryptobasidiaceae</taxon>
        <taxon>Acaromyces</taxon>
    </lineage>
</organism>
<name>A0A316YSD8_9BASI</name>
<dbReference type="EMBL" id="KZ819635">
    <property type="protein sequence ID" value="PWN92470.1"/>
    <property type="molecule type" value="Genomic_DNA"/>
</dbReference>
<protein>
    <recommendedName>
        <fullName evidence="3">FHA domain-containing protein</fullName>
    </recommendedName>
</protein>